<evidence type="ECO:0000256" key="1">
    <source>
        <dbReference type="SAM" id="MobiDB-lite"/>
    </source>
</evidence>
<feature type="region of interest" description="Disordered" evidence="1">
    <location>
        <begin position="106"/>
        <end position="131"/>
    </location>
</feature>
<organism evidence="2 3">
    <name type="scientific">Natronoglomus mannanivorans</name>
    <dbReference type="NCBI Taxonomy" id="2979990"/>
    <lineage>
        <taxon>Archaea</taxon>
        <taxon>Methanobacteriati</taxon>
        <taxon>Methanobacteriota</taxon>
        <taxon>Stenosarchaea group</taxon>
        <taxon>Halobacteria</taxon>
        <taxon>Halobacteriales</taxon>
        <taxon>Natrialbaceae</taxon>
        <taxon>Natronoglomus</taxon>
    </lineage>
</organism>
<evidence type="ECO:0000313" key="2">
    <source>
        <dbReference type="EMBL" id="MCU4744277.1"/>
    </source>
</evidence>
<gene>
    <name evidence="2" type="ORF">OB960_23155</name>
</gene>
<feature type="compositionally biased region" description="Gly residues" evidence="1">
    <location>
        <begin position="106"/>
        <end position="119"/>
    </location>
</feature>
<evidence type="ECO:0008006" key="4">
    <source>
        <dbReference type="Google" id="ProtNLM"/>
    </source>
</evidence>
<feature type="compositionally biased region" description="Low complexity" evidence="1">
    <location>
        <begin position="544"/>
        <end position="580"/>
    </location>
</feature>
<dbReference type="Pfam" id="PF08309">
    <property type="entry name" value="LVIVD"/>
    <property type="match status" value="3"/>
</dbReference>
<proteinExistence type="predicted"/>
<feature type="region of interest" description="Disordered" evidence="1">
    <location>
        <begin position="542"/>
        <end position="580"/>
    </location>
</feature>
<dbReference type="AlphaFoldDB" id="A0AAP3E4L3"/>
<feature type="region of interest" description="Disordered" evidence="1">
    <location>
        <begin position="458"/>
        <end position="528"/>
    </location>
</feature>
<feature type="compositionally biased region" description="Acidic residues" evidence="1">
    <location>
        <begin position="120"/>
        <end position="130"/>
    </location>
</feature>
<accession>A0AAP3E4L3</accession>
<sequence length="580" mass="61725">MQRRTFLETGVGASVALTLLSAPASGTTRTRALESASAAEDGSRLRSRSQSTDAYEPLGRLEIEGAAEAVVGDDGETVYLATVDGFAIADVSDPAEPTLLAERRGLLGGSDDGIQGGDGSENEDGDEDEAYGPLTDILDVKVDGDRLIVPGPANSTRGNEFHGFVLYDVSDPSDPVPAAEPYETDFHIHNCFFADDLCYLVGNGAEGNPLVIVDVSDDEPIEVGRWSLLEHDDRWADVNSILWYLHDVYVHDGVAYLPYWNAGTYLVDVSDPGDPEYISHVADDDVDVESQRGIESFAVTEAQQTLPGNDHYSAVDETGELLGVGRESWAAQPGETEGAGGIDLWDISDRSAPEYLSTVEAPESFDASYRGGMWTTAHNFELRDGRLYSSWYHGGVKIHDVSDPANPEELTWWRDPADAAFWTARVAEPGETFVASSTPAIPNSPAVGALYVFPIESGTQADPPSLTDPEESGRSVELDVEGPETDTETGTEIESEAEAEAENDSEANSSVTDASGAEAIPGFTGLTGVTGGALALEWLRRSRVSGSSGSSRSSRSSQFEADSASSPDPDSNSDSNSNSN</sequence>
<feature type="compositionally biased region" description="Acidic residues" evidence="1">
    <location>
        <begin position="478"/>
        <end position="505"/>
    </location>
</feature>
<dbReference type="Proteomes" id="UP001321018">
    <property type="component" value="Unassembled WGS sequence"/>
</dbReference>
<name>A0AAP3E4L3_9EURY</name>
<protein>
    <recommendedName>
        <fullName evidence="4">LVIVD repeat-containing protein</fullName>
    </recommendedName>
</protein>
<dbReference type="EMBL" id="JAOPKA010000025">
    <property type="protein sequence ID" value="MCU4744277.1"/>
    <property type="molecule type" value="Genomic_DNA"/>
</dbReference>
<dbReference type="InterPro" id="IPR013211">
    <property type="entry name" value="LVIVD"/>
</dbReference>
<evidence type="ECO:0000313" key="3">
    <source>
        <dbReference type="Proteomes" id="UP001321018"/>
    </source>
</evidence>
<reference evidence="2" key="1">
    <citation type="submission" date="2022-09" db="EMBL/GenBank/DDBJ databases">
        <title>Enrichment on poylsaccharides allowed isolation of novel metabolic and taxonomic groups of Haloarchaea.</title>
        <authorList>
            <person name="Sorokin D.Y."/>
            <person name="Elcheninov A.G."/>
            <person name="Khizhniak T.V."/>
            <person name="Kolganova T.V."/>
            <person name="Kublanov I.V."/>
        </authorList>
    </citation>
    <scope>NUCLEOTIDE SEQUENCE</scope>
    <source>
        <strain evidence="2">AArc-xg1-1</strain>
    </source>
</reference>
<comment type="caution">
    <text evidence="2">The sequence shown here is derived from an EMBL/GenBank/DDBJ whole genome shotgun (WGS) entry which is preliminary data.</text>
</comment>
<feature type="region of interest" description="Disordered" evidence="1">
    <location>
        <begin position="26"/>
        <end position="57"/>
    </location>
</feature>
<dbReference type="RefSeq" id="WP_338006085.1">
    <property type="nucleotide sequence ID" value="NZ_JAOPKA010000025.1"/>
</dbReference>